<protein>
    <submittedName>
        <fullName evidence="11">C4-TRAP dicarboxylate transporter, DctQ-like</fullName>
    </submittedName>
</protein>
<dbReference type="KEGG" id="dli:dnl_26610"/>
<evidence type="ECO:0000256" key="7">
    <source>
        <dbReference type="ARBA" id="ARBA00023136"/>
    </source>
</evidence>
<dbReference type="PANTHER" id="PTHR35011:SF2">
    <property type="entry name" value="2,3-DIKETO-L-GULONATE TRAP TRANSPORTER SMALL PERMEASE PROTEIN YIAM"/>
    <property type="match status" value="1"/>
</dbReference>
<name>A0A975B7V8_9BACT</name>
<evidence type="ECO:0000256" key="2">
    <source>
        <dbReference type="ARBA" id="ARBA00022448"/>
    </source>
</evidence>
<keyword evidence="7 9" id="KW-0472">Membrane</keyword>
<evidence type="ECO:0000256" key="4">
    <source>
        <dbReference type="ARBA" id="ARBA00022519"/>
    </source>
</evidence>
<feature type="domain" description="Tripartite ATP-independent periplasmic transporters DctQ component" evidence="10">
    <location>
        <begin position="31"/>
        <end position="161"/>
    </location>
</feature>
<dbReference type="EMBL" id="CP061799">
    <property type="protein sequence ID" value="QTA80361.1"/>
    <property type="molecule type" value="Genomic_DNA"/>
</dbReference>
<dbReference type="GO" id="GO:0022857">
    <property type="term" value="F:transmembrane transporter activity"/>
    <property type="evidence" value="ECO:0007669"/>
    <property type="project" value="TreeGrafter"/>
</dbReference>
<proteinExistence type="inferred from homology"/>
<evidence type="ECO:0000256" key="5">
    <source>
        <dbReference type="ARBA" id="ARBA00022692"/>
    </source>
</evidence>
<evidence type="ECO:0000256" key="3">
    <source>
        <dbReference type="ARBA" id="ARBA00022475"/>
    </source>
</evidence>
<evidence type="ECO:0000256" key="9">
    <source>
        <dbReference type="SAM" id="Phobius"/>
    </source>
</evidence>
<feature type="transmembrane region" description="Helical" evidence="9">
    <location>
        <begin position="54"/>
        <end position="73"/>
    </location>
</feature>
<dbReference type="Pfam" id="PF04290">
    <property type="entry name" value="DctQ"/>
    <property type="match status" value="1"/>
</dbReference>
<dbReference type="InterPro" id="IPR007387">
    <property type="entry name" value="TRAP_DctQ"/>
</dbReference>
<dbReference type="RefSeq" id="WP_246514913.1">
    <property type="nucleotide sequence ID" value="NZ_CP061799.1"/>
</dbReference>
<feature type="transmembrane region" description="Helical" evidence="9">
    <location>
        <begin position="127"/>
        <end position="154"/>
    </location>
</feature>
<dbReference type="InterPro" id="IPR055348">
    <property type="entry name" value="DctQ"/>
</dbReference>
<evidence type="ECO:0000259" key="10">
    <source>
        <dbReference type="Pfam" id="PF04290"/>
    </source>
</evidence>
<keyword evidence="4" id="KW-0997">Cell inner membrane</keyword>
<keyword evidence="2" id="KW-0813">Transport</keyword>
<dbReference type="Proteomes" id="UP000663720">
    <property type="component" value="Chromosome"/>
</dbReference>
<keyword evidence="3" id="KW-1003">Cell membrane</keyword>
<evidence type="ECO:0000256" key="8">
    <source>
        <dbReference type="ARBA" id="ARBA00038436"/>
    </source>
</evidence>
<accession>A0A975B7V8</accession>
<keyword evidence="12" id="KW-1185">Reference proteome</keyword>
<evidence type="ECO:0000313" key="11">
    <source>
        <dbReference type="EMBL" id="QTA80361.1"/>
    </source>
</evidence>
<evidence type="ECO:0000313" key="12">
    <source>
        <dbReference type="Proteomes" id="UP000663720"/>
    </source>
</evidence>
<dbReference type="GO" id="GO:0015740">
    <property type="term" value="P:C4-dicarboxylate transport"/>
    <property type="evidence" value="ECO:0007669"/>
    <property type="project" value="TreeGrafter"/>
</dbReference>
<sequence>MEKIQKKPLEKIIMILYWIEDSILVSLLLVMILMAVSQIFLRNIFETGIIWGDVLVRILVLWIGMAGAMIASRNGNHIRIDIITRFVPGRFKKYLNSIIELFTCIICSLTAWHSIRFVIMEYNDNTIAFAGIPSWVCTIIIPIAFLVIGIRYFILFYSSIRH</sequence>
<feature type="transmembrane region" description="Helical" evidence="9">
    <location>
        <begin position="12"/>
        <end position="34"/>
    </location>
</feature>
<reference evidence="11" key="1">
    <citation type="journal article" date="2021" name="Microb. Physiol.">
        <title>Proteogenomic Insights into the Physiology of Marine, Sulfate-Reducing, Filamentous Desulfonema limicola and Desulfonema magnum.</title>
        <authorList>
            <person name="Schnaars V."/>
            <person name="Wohlbrand L."/>
            <person name="Scheve S."/>
            <person name="Hinrichs C."/>
            <person name="Reinhardt R."/>
            <person name="Rabus R."/>
        </authorList>
    </citation>
    <scope>NUCLEOTIDE SEQUENCE</scope>
    <source>
        <strain evidence="11">5ac10</strain>
    </source>
</reference>
<dbReference type="AlphaFoldDB" id="A0A975B7V8"/>
<dbReference type="GO" id="GO:0005886">
    <property type="term" value="C:plasma membrane"/>
    <property type="evidence" value="ECO:0007669"/>
    <property type="project" value="UniProtKB-SubCell"/>
</dbReference>
<organism evidence="11 12">
    <name type="scientific">Desulfonema limicola</name>
    <dbReference type="NCBI Taxonomy" id="45656"/>
    <lineage>
        <taxon>Bacteria</taxon>
        <taxon>Pseudomonadati</taxon>
        <taxon>Thermodesulfobacteriota</taxon>
        <taxon>Desulfobacteria</taxon>
        <taxon>Desulfobacterales</taxon>
        <taxon>Desulfococcaceae</taxon>
        <taxon>Desulfonema</taxon>
    </lineage>
</organism>
<gene>
    <name evidence="11" type="ORF">dnl_26610</name>
</gene>
<feature type="transmembrane region" description="Helical" evidence="9">
    <location>
        <begin position="94"/>
        <end position="115"/>
    </location>
</feature>
<comment type="subcellular location">
    <subcellularLocation>
        <location evidence="1">Cell inner membrane</location>
        <topology evidence="1">Multi-pass membrane protein</topology>
    </subcellularLocation>
</comment>
<keyword evidence="6 9" id="KW-1133">Transmembrane helix</keyword>
<comment type="similarity">
    <text evidence="8">Belongs to the TRAP transporter small permease family.</text>
</comment>
<evidence type="ECO:0000256" key="6">
    <source>
        <dbReference type="ARBA" id="ARBA00022989"/>
    </source>
</evidence>
<dbReference type="PANTHER" id="PTHR35011">
    <property type="entry name" value="2,3-DIKETO-L-GULONATE TRAP TRANSPORTER SMALL PERMEASE PROTEIN YIAM"/>
    <property type="match status" value="1"/>
</dbReference>
<keyword evidence="5 9" id="KW-0812">Transmembrane</keyword>
<evidence type="ECO:0000256" key="1">
    <source>
        <dbReference type="ARBA" id="ARBA00004429"/>
    </source>
</evidence>